<proteinExistence type="predicted"/>
<dbReference type="Proteomes" id="UP001165064">
    <property type="component" value="Unassembled WGS sequence"/>
</dbReference>
<organism evidence="1 2">
    <name type="scientific">Ambrosiozyma monospora</name>
    <name type="common">Yeast</name>
    <name type="synonym">Endomycopsis monosporus</name>
    <dbReference type="NCBI Taxonomy" id="43982"/>
    <lineage>
        <taxon>Eukaryota</taxon>
        <taxon>Fungi</taxon>
        <taxon>Dikarya</taxon>
        <taxon>Ascomycota</taxon>
        <taxon>Saccharomycotina</taxon>
        <taxon>Pichiomycetes</taxon>
        <taxon>Pichiales</taxon>
        <taxon>Pichiaceae</taxon>
        <taxon>Ambrosiozyma</taxon>
    </lineage>
</organism>
<name>A0ACB5T625_AMBMO</name>
<evidence type="ECO:0000313" key="2">
    <source>
        <dbReference type="Proteomes" id="UP001165064"/>
    </source>
</evidence>
<evidence type="ECO:0000313" key="1">
    <source>
        <dbReference type="EMBL" id="GME81220.1"/>
    </source>
</evidence>
<reference evidence="1" key="1">
    <citation type="submission" date="2023-04" db="EMBL/GenBank/DDBJ databases">
        <title>Ambrosiozyma monospora NBRC 10751.</title>
        <authorList>
            <person name="Ichikawa N."/>
            <person name="Sato H."/>
            <person name="Tonouchi N."/>
        </authorList>
    </citation>
    <scope>NUCLEOTIDE SEQUENCE</scope>
    <source>
        <strain evidence="1">NBRC 10751</strain>
    </source>
</reference>
<sequence>MSQLTPYSLLINKIFKLHKKGTGFKFTFNQFVPFWLLYGQLFLRDERFKNTTTEYYLLCCKSAQNKRKIARLRATKNKKKATNSADSSETADASTTSRRSSTNDSNYYGQQLAVPHSPSPPPEPVSQLRNNTDTSFSVEIPAINSGCTSRYTLVFNFEESVIYLLKTDDSTHSHSLEFMNDHKVARGFKTQIEMDGNNVAASKLLDKFMHIEPVDSNKVSKSFSSSSKESTSSKTNKTIGLNAAARAAMSRAVNIVATQIGPRVSKATLENIVSANKEPQQLLPTSLANGLELSQVHKQSRVRDEAPHSRSDDSQSPQQQLQDVRNNVARTQSLTRYKRLLLPFHMTAGLSHSLDEKTRKLVDLAAASDGTITGGFSKNELKSGVSLGATVGLNSLDLRCFQTPES</sequence>
<protein>
    <submittedName>
        <fullName evidence="1">Unnamed protein product</fullName>
    </submittedName>
</protein>
<keyword evidence="2" id="KW-1185">Reference proteome</keyword>
<dbReference type="EMBL" id="BSXS01003400">
    <property type="protein sequence ID" value="GME81220.1"/>
    <property type="molecule type" value="Genomic_DNA"/>
</dbReference>
<gene>
    <name evidence="1" type="ORF">Amon02_000481700</name>
</gene>
<comment type="caution">
    <text evidence="1">The sequence shown here is derived from an EMBL/GenBank/DDBJ whole genome shotgun (WGS) entry which is preliminary data.</text>
</comment>
<accession>A0ACB5T625</accession>